<accession>A0A0B0N7X2</accession>
<gene>
    <name evidence="1" type="ORF">F383_36136</name>
</gene>
<dbReference type="EMBL" id="JRRC01508502">
    <property type="protein sequence ID" value="KHG08752.1"/>
    <property type="molecule type" value="Genomic_DNA"/>
</dbReference>
<organism evidence="1 2">
    <name type="scientific">Gossypium arboreum</name>
    <name type="common">Tree cotton</name>
    <name type="synonym">Gossypium nanking</name>
    <dbReference type="NCBI Taxonomy" id="29729"/>
    <lineage>
        <taxon>Eukaryota</taxon>
        <taxon>Viridiplantae</taxon>
        <taxon>Streptophyta</taxon>
        <taxon>Embryophyta</taxon>
        <taxon>Tracheophyta</taxon>
        <taxon>Spermatophyta</taxon>
        <taxon>Magnoliopsida</taxon>
        <taxon>eudicotyledons</taxon>
        <taxon>Gunneridae</taxon>
        <taxon>Pentapetalae</taxon>
        <taxon>rosids</taxon>
        <taxon>malvids</taxon>
        <taxon>Malvales</taxon>
        <taxon>Malvaceae</taxon>
        <taxon>Malvoideae</taxon>
        <taxon>Gossypium</taxon>
    </lineage>
</organism>
<protein>
    <submittedName>
        <fullName evidence="1">Uncharacterized protein</fullName>
    </submittedName>
</protein>
<evidence type="ECO:0000313" key="2">
    <source>
        <dbReference type="Proteomes" id="UP000032142"/>
    </source>
</evidence>
<sequence length="11" mass="1259">MNLKRLQVSGI</sequence>
<keyword evidence="2" id="KW-1185">Reference proteome</keyword>
<name>A0A0B0N7X2_GOSAR</name>
<evidence type="ECO:0000313" key="1">
    <source>
        <dbReference type="EMBL" id="KHG08752.1"/>
    </source>
</evidence>
<proteinExistence type="predicted"/>
<comment type="caution">
    <text evidence="1">The sequence shown here is derived from an EMBL/GenBank/DDBJ whole genome shotgun (WGS) entry which is preliminary data.</text>
</comment>
<reference evidence="2" key="1">
    <citation type="submission" date="2014-09" db="EMBL/GenBank/DDBJ databases">
        <authorList>
            <person name="Mudge J."/>
            <person name="Ramaraj T."/>
            <person name="Lindquist I.E."/>
            <person name="Bharti A.K."/>
            <person name="Sundararajan A."/>
            <person name="Cameron C.T."/>
            <person name="Woodward J.E."/>
            <person name="May G.D."/>
            <person name="Brubaker C."/>
            <person name="Broadhvest J."/>
            <person name="Wilkins T.A."/>
        </authorList>
    </citation>
    <scope>NUCLEOTIDE SEQUENCE</scope>
    <source>
        <strain evidence="2">cv. AKA8401</strain>
    </source>
</reference>
<dbReference type="Proteomes" id="UP000032142">
    <property type="component" value="Unassembled WGS sequence"/>
</dbReference>